<dbReference type="CDD" id="cd19925">
    <property type="entry name" value="REC_citrate_TCS"/>
    <property type="match status" value="1"/>
</dbReference>
<name>A0A4R1CFZ0_9ACTN</name>
<evidence type="ECO:0000259" key="11">
    <source>
        <dbReference type="PROSITE" id="PS50110"/>
    </source>
</evidence>
<dbReference type="InterPro" id="IPR036390">
    <property type="entry name" value="WH_DNA-bd_sf"/>
</dbReference>
<evidence type="ECO:0000313" key="13">
    <source>
        <dbReference type="Proteomes" id="UP000295453"/>
    </source>
</evidence>
<dbReference type="InterPro" id="IPR001789">
    <property type="entry name" value="Sig_transdc_resp-reg_receiver"/>
</dbReference>
<keyword evidence="2 9" id="KW-0963">Cytoplasm</keyword>
<dbReference type="InterPro" id="IPR024187">
    <property type="entry name" value="Sig_transdc_resp-reg_cit/mal"/>
</dbReference>
<dbReference type="SUPFAM" id="SSF52172">
    <property type="entry name" value="CheY-like"/>
    <property type="match status" value="1"/>
</dbReference>
<evidence type="ECO:0000256" key="7">
    <source>
        <dbReference type="ARBA" id="ARBA00023159"/>
    </source>
</evidence>
<dbReference type="Pfam" id="PF00072">
    <property type="entry name" value="Response_reg"/>
    <property type="match status" value="1"/>
</dbReference>
<dbReference type="GO" id="GO:0003700">
    <property type="term" value="F:DNA-binding transcription factor activity"/>
    <property type="evidence" value="ECO:0007669"/>
    <property type="project" value="InterPro"/>
</dbReference>
<dbReference type="GO" id="GO:0000156">
    <property type="term" value="F:phosphorelay response regulator activity"/>
    <property type="evidence" value="ECO:0007669"/>
    <property type="project" value="TreeGrafter"/>
</dbReference>
<dbReference type="PANTHER" id="PTHR45526">
    <property type="entry name" value="TRANSCRIPTIONAL REGULATORY PROTEIN DPIA"/>
    <property type="match status" value="1"/>
</dbReference>
<keyword evidence="8 9" id="KW-0804">Transcription</keyword>
<evidence type="ECO:0000256" key="9">
    <source>
        <dbReference type="PIRNR" id="PIRNR006171"/>
    </source>
</evidence>
<dbReference type="InterPro" id="IPR036388">
    <property type="entry name" value="WH-like_DNA-bd_sf"/>
</dbReference>
<evidence type="ECO:0000256" key="5">
    <source>
        <dbReference type="ARBA" id="ARBA00023015"/>
    </source>
</evidence>
<dbReference type="RefSeq" id="WP_131582683.1">
    <property type="nucleotide sequence ID" value="NZ_SJZJ01000009.1"/>
</dbReference>
<keyword evidence="7 9" id="KW-0010">Activator</keyword>
<organism evidence="12 13">
    <name type="scientific">Nocardioides jejuensis</name>
    <dbReference type="NCBI Taxonomy" id="2502782"/>
    <lineage>
        <taxon>Bacteria</taxon>
        <taxon>Bacillati</taxon>
        <taxon>Actinomycetota</taxon>
        <taxon>Actinomycetes</taxon>
        <taxon>Propionibacteriales</taxon>
        <taxon>Nocardioidaceae</taxon>
        <taxon>Nocardioides</taxon>
    </lineage>
</organism>
<dbReference type="Gene3D" id="1.10.10.10">
    <property type="entry name" value="Winged helix-like DNA-binding domain superfamily/Winged helix DNA-binding domain"/>
    <property type="match status" value="1"/>
</dbReference>
<evidence type="ECO:0000256" key="8">
    <source>
        <dbReference type="ARBA" id="ARBA00023163"/>
    </source>
</evidence>
<dbReference type="SMART" id="SM00448">
    <property type="entry name" value="REC"/>
    <property type="match status" value="1"/>
</dbReference>
<keyword evidence="5 9" id="KW-0805">Transcription regulation</keyword>
<dbReference type="PIRSF" id="PIRSF006171">
    <property type="entry name" value="RR_citrat_malat"/>
    <property type="match status" value="1"/>
</dbReference>
<keyword evidence="6 9" id="KW-0238">DNA-binding</keyword>
<dbReference type="InterPro" id="IPR005471">
    <property type="entry name" value="Tscrpt_reg_IclR_N"/>
</dbReference>
<reference evidence="12 13" key="1">
    <citation type="submission" date="2019-03" db="EMBL/GenBank/DDBJ databases">
        <authorList>
            <person name="Kim M.K.M."/>
        </authorList>
    </citation>
    <scope>NUCLEOTIDE SEQUENCE [LARGE SCALE GENOMIC DNA]</scope>
    <source>
        <strain evidence="12 13">18JY15-6</strain>
    </source>
</reference>
<gene>
    <name evidence="12" type="ORF">EPD65_07325</name>
</gene>
<comment type="caution">
    <text evidence="12">The sequence shown here is derived from an EMBL/GenBank/DDBJ whole genome shotgun (WGS) entry which is preliminary data.</text>
</comment>
<evidence type="ECO:0000256" key="10">
    <source>
        <dbReference type="PROSITE-ProRule" id="PRU00169"/>
    </source>
</evidence>
<evidence type="ECO:0000256" key="4">
    <source>
        <dbReference type="ARBA" id="ARBA00023012"/>
    </source>
</evidence>
<keyword evidence="13" id="KW-1185">Reference proteome</keyword>
<feature type="modified residue" description="4-aspartylphosphate" evidence="10">
    <location>
        <position position="56"/>
    </location>
</feature>
<feature type="domain" description="Response regulatory" evidence="11">
    <location>
        <begin position="4"/>
        <end position="121"/>
    </location>
</feature>
<comment type="subcellular location">
    <subcellularLocation>
        <location evidence="1 9">Cytoplasm</location>
    </subcellularLocation>
</comment>
<dbReference type="GO" id="GO:0003677">
    <property type="term" value="F:DNA binding"/>
    <property type="evidence" value="ECO:0007669"/>
    <property type="project" value="UniProtKB-KW"/>
</dbReference>
<accession>A0A4R1CFZ0</accession>
<keyword evidence="3 10" id="KW-0597">Phosphoprotein</keyword>
<protein>
    <recommendedName>
        <fullName evidence="9">Transcriptional regulatory protein</fullName>
    </recommendedName>
</protein>
<dbReference type="PANTHER" id="PTHR45526:SF1">
    <property type="entry name" value="TRANSCRIPTIONAL REGULATORY PROTEIN DCUR-RELATED"/>
    <property type="match status" value="1"/>
</dbReference>
<dbReference type="PROSITE" id="PS50110">
    <property type="entry name" value="RESPONSE_REGULATORY"/>
    <property type="match status" value="1"/>
</dbReference>
<evidence type="ECO:0000256" key="3">
    <source>
        <dbReference type="ARBA" id="ARBA00022553"/>
    </source>
</evidence>
<evidence type="ECO:0000313" key="12">
    <source>
        <dbReference type="EMBL" id="TCJ28966.1"/>
    </source>
</evidence>
<dbReference type="InterPro" id="IPR011006">
    <property type="entry name" value="CheY-like_superfamily"/>
</dbReference>
<proteinExistence type="predicted"/>
<evidence type="ECO:0000256" key="2">
    <source>
        <dbReference type="ARBA" id="ARBA00022490"/>
    </source>
</evidence>
<dbReference type="AlphaFoldDB" id="A0A4R1CFZ0"/>
<dbReference type="GO" id="GO:0005737">
    <property type="term" value="C:cytoplasm"/>
    <property type="evidence" value="ECO:0007669"/>
    <property type="project" value="UniProtKB-SubCell"/>
</dbReference>
<dbReference type="EMBL" id="SJZJ01000009">
    <property type="protein sequence ID" value="TCJ28966.1"/>
    <property type="molecule type" value="Genomic_DNA"/>
</dbReference>
<evidence type="ECO:0000256" key="1">
    <source>
        <dbReference type="ARBA" id="ARBA00004496"/>
    </source>
</evidence>
<dbReference type="InterPro" id="IPR051271">
    <property type="entry name" value="2C-system_Tx_regulators"/>
</dbReference>
<evidence type="ECO:0000256" key="6">
    <source>
        <dbReference type="ARBA" id="ARBA00023125"/>
    </source>
</evidence>
<dbReference type="OrthoDB" id="7187989at2"/>
<dbReference type="Gene3D" id="3.40.50.2300">
    <property type="match status" value="1"/>
</dbReference>
<keyword evidence="4 9" id="KW-0902">Two-component regulatory system</keyword>
<sequence length="226" mass="24209">MSIRVLVVEDEEIAARAHAAYTERVTGFETAGVARSAGEALRMLGADPDIQLVLLDMHLPDGHGLGLVQRLRAAGHLCDVIAVTSARDADVVRAAVAQGVVQYLLKPFTFATFRDKLEQYAAYRAQLSSSGTQVAQHDVDAMFGALRSRGGSAPLPKGMSAESLRDVADALRAAEASMSASEVAAEIGASRVTARRYLEHLADTGSVERTQRYGGAGRPEIAYRWR</sequence>
<dbReference type="SUPFAM" id="SSF46785">
    <property type="entry name" value="Winged helix' DNA-binding domain"/>
    <property type="match status" value="1"/>
</dbReference>
<dbReference type="Pfam" id="PF09339">
    <property type="entry name" value="HTH_IclR"/>
    <property type="match status" value="1"/>
</dbReference>
<dbReference type="Proteomes" id="UP000295453">
    <property type="component" value="Unassembled WGS sequence"/>
</dbReference>